<organism evidence="5 6">
    <name type="scientific">Cohnella pontilimi</name>
    <dbReference type="NCBI Taxonomy" id="2564100"/>
    <lineage>
        <taxon>Bacteria</taxon>
        <taxon>Bacillati</taxon>
        <taxon>Bacillota</taxon>
        <taxon>Bacilli</taxon>
        <taxon>Bacillales</taxon>
        <taxon>Paenibacillaceae</taxon>
        <taxon>Cohnella</taxon>
    </lineage>
</organism>
<accession>A0A4V5LS72</accession>
<feature type="compositionally biased region" description="Pro residues" evidence="2">
    <location>
        <begin position="469"/>
        <end position="483"/>
    </location>
</feature>
<keyword evidence="1 3" id="KW-0732">Signal</keyword>
<dbReference type="PANTHER" id="PTHR35788">
    <property type="entry name" value="EXPORTED PROTEIN-RELATED"/>
    <property type="match status" value="1"/>
</dbReference>
<dbReference type="InterPro" id="IPR007391">
    <property type="entry name" value="Vancomycin_resist_VanW"/>
</dbReference>
<dbReference type="SMART" id="SM01208">
    <property type="entry name" value="G5"/>
    <property type="match status" value="1"/>
</dbReference>
<reference evidence="5 6" key="1">
    <citation type="submission" date="2019-04" db="EMBL/GenBank/DDBJ databases">
        <title>Cohnella sp. nov., isolated from soil.</title>
        <authorList>
            <person name="Kim W."/>
        </authorList>
    </citation>
    <scope>NUCLEOTIDE SEQUENCE [LARGE SCALE GENOMIC DNA]</scope>
    <source>
        <strain evidence="5 6">CAU 1483</strain>
    </source>
</reference>
<dbReference type="EMBL" id="SUPK01000005">
    <property type="protein sequence ID" value="TJY41979.1"/>
    <property type="molecule type" value="Genomic_DNA"/>
</dbReference>
<dbReference type="Pfam" id="PF04294">
    <property type="entry name" value="VanW"/>
    <property type="match status" value="1"/>
</dbReference>
<evidence type="ECO:0000313" key="6">
    <source>
        <dbReference type="Proteomes" id="UP000309673"/>
    </source>
</evidence>
<evidence type="ECO:0000313" key="5">
    <source>
        <dbReference type="EMBL" id="TJY41979.1"/>
    </source>
</evidence>
<dbReference type="Proteomes" id="UP000309673">
    <property type="component" value="Unassembled WGS sequence"/>
</dbReference>
<dbReference type="InterPro" id="IPR052913">
    <property type="entry name" value="Glycopeptide_resist_protein"/>
</dbReference>
<dbReference type="RefSeq" id="WP_136778113.1">
    <property type="nucleotide sequence ID" value="NZ_SUPK01000005.1"/>
</dbReference>
<dbReference type="PROSITE" id="PS51109">
    <property type="entry name" value="G5"/>
    <property type="match status" value="1"/>
</dbReference>
<dbReference type="InterPro" id="IPR022029">
    <property type="entry name" value="YoaR-like_PG-bd"/>
</dbReference>
<dbReference type="InterPro" id="IPR011098">
    <property type="entry name" value="G5_dom"/>
</dbReference>
<evidence type="ECO:0000256" key="1">
    <source>
        <dbReference type="ARBA" id="ARBA00022729"/>
    </source>
</evidence>
<protein>
    <submittedName>
        <fullName evidence="5">Vanomycin resistance protein VanB</fullName>
    </submittedName>
</protein>
<dbReference type="PANTHER" id="PTHR35788:SF1">
    <property type="entry name" value="EXPORTED PROTEIN"/>
    <property type="match status" value="1"/>
</dbReference>
<evidence type="ECO:0000256" key="2">
    <source>
        <dbReference type="SAM" id="MobiDB-lite"/>
    </source>
</evidence>
<dbReference type="OrthoDB" id="9813301at2"/>
<comment type="caution">
    <text evidence="5">The sequence shown here is derived from an EMBL/GenBank/DDBJ whole genome shotgun (WGS) entry which is preliminary data.</text>
</comment>
<sequence>MKKGLVFAIVFVLLAAGGVAGAAYYYGQDHGLPQNVGVGGLQVGGQRPEAAMDLVRSRVAELENTEVAALPPLTGSQSNAKPISRTLRELGMRVNADDALSALERYQERGWWDRAMQRLQGEPAVSYDVSVTWDDSVLEREVRKAWESAVDNPGKDAKREITETDDVVYTPEVAGTALDVKQLAAQVKKLAPVDLSVGGGQGTGVKSHNLVLPIEKKIPDVTLAKLKEEGIDRKIAEFTTSFRTSAAGRSHNVTVAAKALNDTLLQPDEIFEYGKIVDKAEKQYGWREAPVIVKGKLTPGVGGGICQVSSTLYNAILQAGLDVVERRNHSLVVHYLPPGLDATFADGYVNFRFRNSTGKQLLIRTVVQDKRVTVKLFGTLPDNVTYRTETEQIKVIQPNVKYVGNPNIALGKEQRLQKGEPGFVVDTYRVKYVDGKQAARDKMPRSNYKPQDELIAVNPNDARLKPQDLTPPTPSVPGPVEPV</sequence>
<feature type="signal peptide" evidence="3">
    <location>
        <begin position="1"/>
        <end position="22"/>
    </location>
</feature>
<dbReference type="Pfam" id="PF07501">
    <property type="entry name" value="G5"/>
    <property type="match status" value="1"/>
</dbReference>
<dbReference type="AlphaFoldDB" id="A0A4V5LS72"/>
<dbReference type="Pfam" id="PF12229">
    <property type="entry name" value="PG_binding_4"/>
    <property type="match status" value="1"/>
</dbReference>
<name>A0A4V5LS72_9BACL</name>
<proteinExistence type="predicted"/>
<evidence type="ECO:0000256" key="3">
    <source>
        <dbReference type="SAM" id="SignalP"/>
    </source>
</evidence>
<feature type="region of interest" description="Disordered" evidence="2">
    <location>
        <begin position="460"/>
        <end position="483"/>
    </location>
</feature>
<dbReference type="Gene3D" id="2.20.230.10">
    <property type="entry name" value="Resuscitation-promoting factor rpfb"/>
    <property type="match status" value="1"/>
</dbReference>
<feature type="domain" description="G5" evidence="4">
    <location>
        <begin position="381"/>
        <end position="461"/>
    </location>
</feature>
<keyword evidence="6" id="KW-1185">Reference proteome</keyword>
<gene>
    <name evidence="5" type="ORF">E5161_12350</name>
</gene>
<evidence type="ECO:0000259" key="4">
    <source>
        <dbReference type="PROSITE" id="PS51109"/>
    </source>
</evidence>
<feature type="chain" id="PRO_5021016572" evidence="3">
    <location>
        <begin position="23"/>
        <end position="483"/>
    </location>
</feature>